<dbReference type="NCBIfam" id="TIGR00049">
    <property type="entry name" value="iron-sulfur cluster assembly accessory protein"/>
    <property type="match status" value="1"/>
</dbReference>
<sequence length="126" mass="14403">MKNIENNLSKSSSKIDISIKAIDKIYSLISKKNINYNLRISIISGGCNGLQYKIFLDQKILKNDFIFIKKCSNGKSNIKLVINSISYPYLKKIKIDYLQDIKGERFIIYNPMALSTCSCGESFNIF</sequence>
<dbReference type="InterPro" id="IPR000361">
    <property type="entry name" value="ATAP_core_dom"/>
</dbReference>
<dbReference type="RefSeq" id="WP_338516161.1">
    <property type="nucleotide sequence ID" value="NZ_CP135137.1"/>
</dbReference>
<dbReference type="PANTHER" id="PTHR43011:SF1">
    <property type="entry name" value="IRON-SULFUR CLUSTER ASSEMBLY 2 HOMOLOG, MITOCHONDRIAL"/>
    <property type="match status" value="1"/>
</dbReference>
<proteinExistence type="predicted"/>
<evidence type="ECO:0000313" key="2">
    <source>
        <dbReference type="EMBL" id="WWR11607.1"/>
    </source>
</evidence>
<dbReference type="Pfam" id="PF01521">
    <property type="entry name" value="Fe-S_biosyn"/>
    <property type="match status" value="1"/>
</dbReference>
<dbReference type="InterPro" id="IPR035903">
    <property type="entry name" value="HesB-like_dom_sf"/>
</dbReference>
<protein>
    <submittedName>
        <fullName evidence="2">Iron-sulfur cluster assembly accessory protein</fullName>
    </submittedName>
</protein>
<dbReference type="EMBL" id="CP135137">
    <property type="protein sequence ID" value="WWR11607.1"/>
    <property type="molecule type" value="Genomic_DNA"/>
</dbReference>
<evidence type="ECO:0000313" key="3">
    <source>
        <dbReference type="Proteomes" id="UP001368618"/>
    </source>
</evidence>
<dbReference type="SUPFAM" id="SSF89360">
    <property type="entry name" value="HesB-like domain"/>
    <property type="match status" value="1"/>
</dbReference>
<keyword evidence="3" id="KW-1185">Reference proteome</keyword>
<dbReference type="PANTHER" id="PTHR43011">
    <property type="entry name" value="IRON-SULFUR CLUSTER ASSEMBLY 2 HOMOLOG, MITOCHONDRIAL"/>
    <property type="match status" value="1"/>
</dbReference>
<dbReference type="InterPro" id="IPR016092">
    <property type="entry name" value="ATAP"/>
</dbReference>
<gene>
    <name evidence="2" type="ORF">RQL39_00315</name>
</gene>
<dbReference type="Gene3D" id="2.60.300.12">
    <property type="entry name" value="HesB-like domain"/>
    <property type="match status" value="1"/>
</dbReference>
<reference evidence="2" key="1">
    <citation type="submission" date="2023-09" db="EMBL/GenBank/DDBJ databases">
        <title>Genomes of two closely related lineages of the louse Polyplax serrata with different host specificities.</title>
        <authorList>
            <person name="Martinu J."/>
            <person name="Tarabai H."/>
            <person name="Stefka J."/>
            <person name="Hypsa V."/>
        </authorList>
    </citation>
    <scope>NUCLEOTIDE SEQUENCE [LARGE SCALE GENOMIC DNA]</scope>
    <source>
        <strain evidence="2">98ZLc_SE</strain>
    </source>
</reference>
<name>A0ABZ2GWT8_9GAMM</name>
<evidence type="ECO:0000259" key="1">
    <source>
        <dbReference type="Pfam" id="PF01521"/>
    </source>
</evidence>
<accession>A0ABZ2GWT8</accession>
<organism evidence="2 3">
    <name type="scientific">Candidatus Legionella polyplacis</name>
    <dbReference type="NCBI Taxonomy" id="2005262"/>
    <lineage>
        <taxon>Bacteria</taxon>
        <taxon>Pseudomonadati</taxon>
        <taxon>Pseudomonadota</taxon>
        <taxon>Gammaproteobacteria</taxon>
        <taxon>Legionellales</taxon>
        <taxon>Legionellaceae</taxon>
        <taxon>Legionella</taxon>
    </lineage>
</organism>
<dbReference type="Proteomes" id="UP001368618">
    <property type="component" value="Chromosome"/>
</dbReference>
<feature type="domain" description="Core" evidence="1">
    <location>
        <begin position="14"/>
        <end position="121"/>
    </location>
</feature>